<keyword evidence="3" id="KW-1185">Reference proteome</keyword>
<dbReference type="RefSeq" id="WP_378578353.1">
    <property type="nucleotide sequence ID" value="NZ_JBHSFQ010000029.1"/>
</dbReference>
<accession>A0ABV9E489</accession>
<evidence type="ECO:0000313" key="2">
    <source>
        <dbReference type="EMBL" id="MFC4564848.1"/>
    </source>
</evidence>
<organism evidence="2 3">
    <name type="scientific">Nocardiopsis mangrovi</name>
    <dbReference type="NCBI Taxonomy" id="1179818"/>
    <lineage>
        <taxon>Bacteria</taxon>
        <taxon>Bacillati</taxon>
        <taxon>Actinomycetota</taxon>
        <taxon>Actinomycetes</taxon>
        <taxon>Streptosporangiales</taxon>
        <taxon>Nocardiopsidaceae</taxon>
        <taxon>Nocardiopsis</taxon>
    </lineage>
</organism>
<dbReference type="InterPro" id="IPR032710">
    <property type="entry name" value="NTF2-like_dom_sf"/>
</dbReference>
<gene>
    <name evidence="2" type="ORF">ACFO4E_23570</name>
</gene>
<sequence length="125" mass="13488">MHPTARTPHEVPGAFAARFNSWDVDAVAEMYEPGAVLVPEPGAPAQGDGLRQALLAHMSLRVPIDVRPRHVYQTEDVALLIVDWTISGHRPDGDHVAISGTATDIARRAADGTWRYAVDNPMGTA</sequence>
<proteinExistence type="predicted"/>
<dbReference type="InterPro" id="IPR027843">
    <property type="entry name" value="DUF4440"/>
</dbReference>
<evidence type="ECO:0000259" key="1">
    <source>
        <dbReference type="Pfam" id="PF14534"/>
    </source>
</evidence>
<dbReference type="EMBL" id="JBHSFQ010000029">
    <property type="protein sequence ID" value="MFC4564848.1"/>
    <property type="molecule type" value="Genomic_DNA"/>
</dbReference>
<feature type="domain" description="DUF4440" evidence="1">
    <location>
        <begin position="16"/>
        <end position="115"/>
    </location>
</feature>
<name>A0ABV9E489_9ACTN</name>
<comment type="caution">
    <text evidence="2">The sequence shown here is derived from an EMBL/GenBank/DDBJ whole genome shotgun (WGS) entry which is preliminary data.</text>
</comment>
<evidence type="ECO:0000313" key="3">
    <source>
        <dbReference type="Proteomes" id="UP001595923"/>
    </source>
</evidence>
<dbReference type="SUPFAM" id="SSF54427">
    <property type="entry name" value="NTF2-like"/>
    <property type="match status" value="1"/>
</dbReference>
<dbReference type="Gene3D" id="3.10.450.50">
    <property type="match status" value="1"/>
</dbReference>
<reference evidence="3" key="1">
    <citation type="journal article" date="2019" name="Int. J. Syst. Evol. Microbiol.">
        <title>The Global Catalogue of Microorganisms (GCM) 10K type strain sequencing project: providing services to taxonomists for standard genome sequencing and annotation.</title>
        <authorList>
            <consortium name="The Broad Institute Genomics Platform"/>
            <consortium name="The Broad Institute Genome Sequencing Center for Infectious Disease"/>
            <person name="Wu L."/>
            <person name="Ma J."/>
        </authorList>
    </citation>
    <scope>NUCLEOTIDE SEQUENCE [LARGE SCALE GENOMIC DNA]</scope>
    <source>
        <strain evidence="3">XZYJ18</strain>
    </source>
</reference>
<dbReference type="Pfam" id="PF14534">
    <property type="entry name" value="DUF4440"/>
    <property type="match status" value="1"/>
</dbReference>
<protein>
    <submittedName>
        <fullName evidence="2">YybH family protein</fullName>
    </submittedName>
</protein>
<dbReference type="Proteomes" id="UP001595923">
    <property type="component" value="Unassembled WGS sequence"/>
</dbReference>